<dbReference type="SMART" id="SM00387">
    <property type="entry name" value="HATPase_c"/>
    <property type="match status" value="1"/>
</dbReference>
<dbReference type="Gene3D" id="1.10.287.130">
    <property type="match status" value="1"/>
</dbReference>
<comment type="subcellular location">
    <subcellularLocation>
        <location evidence="2">Membrane</location>
        <topology evidence="2">Multi-pass membrane protein</topology>
    </subcellularLocation>
</comment>
<dbReference type="InterPro" id="IPR036097">
    <property type="entry name" value="HisK_dim/P_sf"/>
</dbReference>
<evidence type="ECO:0000256" key="8">
    <source>
        <dbReference type="ARBA" id="ARBA00022777"/>
    </source>
</evidence>
<dbReference type="AlphaFoldDB" id="A0A838Y1N8"/>
<dbReference type="RefSeq" id="WP_181836195.1">
    <property type="nucleotide sequence ID" value="NZ_JACERN010000031.1"/>
</dbReference>
<organism evidence="15 16">
    <name type="scientific">Aquitalea aquatica</name>
    <dbReference type="NCBI Taxonomy" id="3044273"/>
    <lineage>
        <taxon>Bacteria</taxon>
        <taxon>Pseudomonadati</taxon>
        <taxon>Pseudomonadota</taxon>
        <taxon>Betaproteobacteria</taxon>
        <taxon>Neisseriales</taxon>
        <taxon>Chromobacteriaceae</taxon>
        <taxon>Aquitalea</taxon>
    </lineage>
</organism>
<dbReference type="Proteomes" id="UP000545606">
    <property type="component" value="Unassembled WGS sequence"/>
</dbReference>
<dbReference type="InterPro" id="IPR004358">
    <property type="entry name" value="Sig_transdc_His_kin-like_C"/>
</dbReference>
<dbReference type="EC" id="2.7.13.3" evidence="3"/>
<dbReference type="Gene3D" id="3.30.565.10">
    <property type="entry name" value="Histidine kinase-like ATPase, C-terminal domain"/>
    <property type="match status" value="1"/>
</dbReference>
<evidence type="ECO:0000256" key="5">
    <source>
        <dbReference type="ARBA" id="ARBA00022679"/>
    </source>
</evidence>
<keyword evidence="12 13" id="KW-0472">Membrane</keyword>
<dbReference type="EMBL" id="JACERN010000031">
    <property type="protein sequence ID" value="MBA4709113.1"/>
    <property type="molecule type" value="Genomic_DNA"/>
</dbReference>
<dbReference type="SUPFAM" id="SSF47384">
    <property type="entry name" value="Homodimeric domain of signal transducing histidine kinase"/>
    <property type="match status" value="1"/>
</dbReference>
<dbReference type="PROSITE" id="PS50109">
    <property type="entry name" value="HIS_KIN"/>
    <property type="match status" value="1"/>
</dbReference>
<dbReference type="PANTHER" id="PTHR45436:SF14">
    <property type="entry name" value="SENSOR PROTEIN QSEC"/>
    <property type="match status" value="1"/>
</dbReference>
<dbReference type="InterPro" id="IPR050428">
    <property type="entry name" value="TCS_sensor_his_kinase"/>
</dbReference>
<feature type="transmembrane region" description="Helical" evidence="13">
    <location>
        <begin position="20"/>
        <end position="43"/>
    </location>
</feature>
<dbReference type="GO" id="GO:0000155">
    <property type="term" value="F:phosphorelay sensor kinase activity"/>
    <property type="evidence" value="ECO:0007669"/>
    <property type="project" value="InterPro"/>
</dbReference>
<keyword evidence="8 15" id="KW-0418">Kinase</keyword>
<protein>
    <recommendedName>
        <fullName evidence="3">histidine kinase</fullName>
        <ecNumber evidence="3">2.7.13.3</ecNumber>
    </recommendedName>
</protein>
<dbReference type="CDD" id="cd00082">
    <property type="entry name" value="HisKA"/>
    <property type="match status" value="1"/>
</dbReference>
<dbReference type="InterPro" id="IPR005467">
    <property type="entry name" value="His_kinase_dom"/>
</dbReference>
<keyword evidence="10 13" id="KW-1133">Transmembrane helix</keyword>
<dbReference type="Pfam" id="PF08521">
    <property type="entry name" value="2CSK_N"/>
    <property type="match status" value="1"/>
</dbReference>
<reference evidence="15 16" key="1">
    <citation type="submission" date="2020-07" db="EMBL/GenBank/DDBJ databases">
        <title>Draft genome sequence of violacein-producing bacteria and related species.</title>
        <authorList>
            <person name="Wilson H.S."/>
            <person name="De Leon M.E."/>
        </authorList>
    </citation>
    <scope>NUCLEOTIDE SEQUENCE [LARGE SCALE GENOMIC DNA]</scope>
    <source>
        <strain evidence="15 16">HSC-21Su07</strain>
    </source>
</reference>
<evidence type="ECO:0000259" key="14">
    <source>
        <dbReference type="PROSITE" id="PS50109"/>
    </source>
</evidence>
<dbReference type="InterPro" id="IPR003661">
    <property type="entry name" value="HisK_dim/P_dom"/>
</dbReference>
<keyword evidence="7" id="KW-0547">Nucleotide-binding</keyword>
<dbReference type="PRINTS" id="PR00344">
    <property type="entry name" value="BCTRLSENSOR"/>
</dbReference>
<evidence type="ECO:0000256" key="2">
    <source>
        <dbReference type="ARBA" id="ARBA00004141"/>
    </source>
</evidence>
<dbReference type="SMART" id="SM00388">
    <property type="entry name" value="HisKA"/>
    <property type="match status" value="1"/>
</dbReference>
<evidence type="ECO:0000256" key="6">
    <source>
        <dbReference type="ARBA" id="ARBA00022692"/>
    </source>
</evidence>
<dbReference type="GO" id="GO:0005886">
    <property type="term" value="C:plasma membrane"/>
    <property type="evidence" value="ECO:0007669"/>
    <property type="project" value="TreeGrafter"/>
</dbReference>
<evidence type="ECO:0000313" key="16">
    <source>
        <dbReference type="Proteomes" id="UP000545606"/>
    </source>
</evidence>
<evidence type="ECO:0000256" key="13">
    <source>
        <dbReference type="SAM" id="Phobius"/>
    </source>
</evidence>
<comment type="caution">
    <text evidence="15">The sequence shown here is derived from an EMBL/GenBank/DDBJ whole genome shotgun (WGS) entry which is preliminary data.</text>
</comment>
<dbReference type="PANTHER" id="PTHR45436">
    <property type="entry name" value="SENSOR HISTIDINE KINASE YKOH"/>
    <property type="match status" value="1"/>
</dbReference>
<keyword evidence="6 13" id="KW-0812">Transmembrane</keyword>
<evidence type="ECO:0000256" key="11">
    <source>
        <dbReference type="ARBA" id="ARBA00023012"/>
    </source>
</evidence>
<dbReference type="Pfam" id="PF00512">
    <property type="entry name" value="HisKA"/>
    <property type="match status" value="1"/>
</dbReference>
<evidence type="ECO:0000313" key="15">
    <source>
        <dbReference type="EMBL" id="MBA4709113.1"/>
    </source>
</evidence>
<accession>A0A838Y1N8</accession>
<evidence type="ECO:0000256" key="4">
    <source>
        <dbReference type="ARBA" id="ARBA00022553"/>
    </source>
</evidence>
<proteinExistence type="predicted"/>
<keyword evidence="11" id="KW-0902">Two-component regulatory system</keyword>
<gene>
    <name evidence="15" type="ORF">H2Z84_12080</name>
</gene>
<feature type="domain" description="Histidine kinase" evidence="14">
    <location>
        <begin position="240"/>
        <end position="453"/>
    </location>
</feature>
<name>A0A838Y1N8_9NEIS</name>
<dbReference type="InterPro" id="IPR003594">
    <property type="entry name" value="HATPase_dom"/>
</dbReference>
<dbReference type="SUPFAM" id="SSF55874">
    <property type="entry name" value="ATPase domain of HSP90 chaperone/DNA topoisomerase II/histidine kinase"/>
    <property type="match status" value="1"/>
</dbReference>
<dbReference type="Pfam" id="PF02518">
    <property type="entry name" value="HATPase_c"/>
    <property type="match status" value="1"/>
</dbReference>
<dbReference type="CDD" id="cd00075">
    <property type="entry name" value="HATPase"/>
    <property type="match status" value="1"/>
</dbReference>
<keyword evidence="16" id="KW-1185">Reference proteome</keyword>
<dbReference type="InterPro" id="IPR036890">
    <property type="entry name" value="HATPase_C_sf"/>
</dbReference>
<dbReference type="InterPro" id="IPR013727">
    <property type="entry name" value="2CSK_N"/>
</dbReference>
<keyword evidence="5" id="KW-0808">Transferase</keyword>
<evidence type="ECO:0000256" key="7">
    <source>
        <dbReference type="ARBA" id="ARBA00022741"/>
    </source>
</evidence>
<evidence type="ECO:0000256" key="9">
    <source>
        <dbReference type="ARBA" id="ARBA00022840"/>
    </source>
</evidence>
<sequence>MRLSLRELHGWLISSLRRRLLLWLLPATFMAGVLASIGTYWGAFLRLDDLLNDQMQYLAKHVDVENGNRISLTHIADLKQQQDTDKADEILLQVWRAGKLEYTTNPDLVLSPPQHAGLADMQFNGQTWHTYSHLRDGRLIRVAQTKDARWEALAGLAVNLFWPVLSLLPLLALFLWFGIGYGLRPLRKISTELAQRDADSLSPIVINTLPNEIKPFAEELNLLLQRLDDTFSQQKHFIADAAHELRTPIMALGIQAQLLKDADTPNEREQALEQLQAGITRLSHLGQQLLTMARIDPALPSTGYQSVDLLQICKEVIKEKICFAELKDIDLGLIDSKQIRVDGNANLLGILLGNLVDNAIRYTPPHGQIDVAIRQTQTEILLEVSDTGPGIPEQERERVLERFYRGSHPGVEGSGLGLAIVSRIVEQHDARLELLTGSTGRGLLVRVRFPHAGSASALHQG</sequence>
<comment type="catalytic activity">
    <reaction evidence="1">
        <text>ATP + protein L-histidine = ADP + protein N-phospho-L-histidine.</text>
        <dbReference type="EC" id="2.7.13.3"/>
    </reaction>
</comment>
<evidence type="ECO:0000256" key="1">
    <source>
        <dbReference type="ARBA" id="ARBA00000085"/>
    </source>
</evidence>
<evidence type="ECO:0000256" key="12">
    <source>
        <dbReference type="ARBA" id="ARBA00023136"/>
    </source>
</evidence>
<dbReference type="GO" id="GO:0005524">
    <property type="term" value="F:ATP binding"/>
    <property type="evidence" value="ECO:0007669"/>
    <property type="project" value="UniProtKB-KW"/>
</dbReference>
<feature type="transmembrane region" description="Helical" evidence="13">
    <location>
        <begin position="160"/>
        <end position="183"/>
    </location>
</feature>
<evidence type="ECO:0000256" key="3">
    <source>
        <dbReference type="ARBA" id="ARBA00012438"/>
    </source>
</evidence>
<keyword evidence="4" id="KW-0597">Phosphoprotein</keyword>
<evidence type="ECO:0000256" key="10">
    <source>
        <dbReference type="ARBA" id="ARBA00022989"/>
    </source>
</evidence>
<keyword evidence="9" id="KW-0067">ATP-binding</keyword>